<dbReference type="GO" id="GO:0016757">
    <property type="term" value="F:glycosyltransferase activity"/>
    <property type="evidence" value="ECO:0007669"/>
    <property type="project" value="UniProtKB-KW"/>
</dbReference>
<proteinExistence type="predicted"/>
<evidence type="ECO:0000313" key="6">
    <source>
        <dbReference type="Proteomes" id="UP001259492"/>
    </source>
</evidence>
<evidence type="ECO:0000259" key="4">
    <source>
        <dbReference type="Pfam" id="PF13439"/>
    </source>
</evidence>
<sequence>MQFCRVTFVMLWHISERTGGAEVQASYLAEELVKRGYEVQYICQTITKTNINTNSVVNGVKIHWIKPSRKFSWTNYLNYRNKLKITKPDIIIQRNSSPVLFGSYLYKKKTNAKLIWICTDNLSPLRDFYKKRFITKNTIRSTGLFKYIVYYLNCLLEDKLRNHGMKGVDLGFSQNNYQKIEILKNFGIDTHQMISGHYPIEDSIINKVKHRFSSKIILWCANFGKHKRPELFLKLAELMQHTDCNFIMIGNHADKNHLKNLLINKPKNLTLTGHLSFEEALHYFNKASLFINTSSPSGDGFPNTFIQSWLRGVPVLTFGFDPDNIVEEHQLGLIVKHEIEARAEITYLFSNNDVYSKMSQNVYTYALNNHTVEKMTNHFLNTIKAQT</sequence>
<evidence type="ECO:0000256" key="1">
    <source>
        <dbReference type="ARBA" id="ARBA00022676"/>
    </source>
</evidence>
<evidence type="ECO:0000256" key="2">
    <source>
        <dbReference type="ARBA" id="ARBA00022679"/>
    </source>
</evidence>
<dbReference type="Pfam" id="PF13439">
    <property type="entry name" value="Glyco_transf_4"/>
    <property type="match status" value="1"/>
</dbReference>
<evidence type="ECO:0000259" key="3">
    <source>
        <dbReference type="Pfam" id="PF00534"/>
    </source>
</evidence>
<reference evidence="5 6" key="1">
    <citation type="submission" date="2023-09" db="EMBL/GenBank/DDBJ databases">
        <authorList>
            <person name="Rey-Velasco X."/>
        </authorList>
    </citation>
    <scope>NUCLEOTIDE SEQUENCE [LARGE SCALE GENOMIC DNA]</scope>
    <source>
        <strain evidence="5 6">W332</strain>
    </source>
</reference>
<dbReference type="SUPFAM" id="SSF53756">
    <property type="entry name" value="UDP-Glycosyltransferase/glycogen phosphorylase"/>
    <property type="match status" value="1"/>
</dbReference>
<dbReference type="EMBL" id="JAVRIA010000007">
    <property type="protein sequence ID" value="MDT0559386.1"/>
    <property type="molecule type" value="Genomic_DNA"/>
</dbReference>
<gene>
    <name evidence="5" type="ORF">RM697_12035</name>
</gene>
<feature type="domain" description="Glycosyl transferase family 1" evidence="3">
    <location>
        <begin position="206"/>
        <end position="363"/>
    </location>
</feature>
<dbReference type="PANTHER" id="PTHR12526">
    <property type="entry name" value="GLYCOSYLTRANSFERASE"/>
    <property type="match status" value="1"/>
</dbReference>
<organism evidence="5 6">
    <name type="scientific">Microcosmobacter mediterraneus</name>
    <dbReference type="NCBI Taxonomy" id="3075607"/>
    <lineage>
        <taxon>Bacteria</taxon>
        <taxon>Pseudomonadati</taxon>
        <taxon>Bacteroidota</taxon>
        <taxon>Flavobacteriia</taxon>
        <taxon>Flavobacteriales</taxon>
        <taxon>Flavobacteriaceae</taxon>
        <taxon>Microcosmobacter</taxon>
    </lineage>
</organism>
<dbReference type="InterPro" id="IPR001296">
    <property type="entry name" value="Glyco_trans_1"/>
</dbReference>
<keyword evidence="1 5" id="KW-0328">Glycosyltransferase</keyword>
<dbReference type="Pfam" id="PF00534">
    <property type="entry name" value="Glycos_transf_1"/>
    <property type="match status" value="1"/>
</dbReference>
<keyword evidence="6" id="KW-1185">Reference proteome</keyword>
<keyword evidence="2 5" id="KW-0808">Transferase</keyword>
<dbReference type="Gene3D" id="3.40.50.2000">
    <property type="entry name" value="Glycogen Phosphorylase B"/>
    <property type="match status" value="2"/>
</dbReference>
<dbReference type="EC" id="2.4.-.-" evidence="5"/>
<protein>
    <submittedName>
        <fullName evidence="5">Glycosyltransferase family 4 protein</fullName>
        <ecNumber evidence="5">2.4.-.-</ecNumber>
    </submittedName>
</protein>
<dbReference type="CDD" id="cd03801">
    <property type="entry name" value="GT4_PimA-like"/>
    <property type="match status" value="1"/>
</dbReference>
<comment type="caution">
    <text evidence="5">The sequence shown here is derived from an EMBL/GenBank/DDBJ whole genome shotgun (WGS) entry which is preliminary data.</text>
</comment>
<dbReference type="RefSeq" id="WP_311428149.1">
    <property type="nucleotide sequence ID" value="NZ_JAVRIA010000007.1"/>
</dbReference>
<feature type="domain" description="Glycosyltransferase subfamily 4-like N-terminal" evidence="4">
    <location>
        <begin position="19"/>
        <end position="118"/>
    </location>
</feature>
<dbReference type="Proteomes" id="UP001259492">
    <property type="component" value="Unassembled WGS sequence"/>
</dbReference>
<dbReference type="InterPro" id="IPR028098">
    <property type="entry name" value="Glyco_trans_4-like_N"/>
</dbReference>
<dbReference type="PANTHER" id="PTHR12526:SF629">
    <property type="entry name" value="TEICHURONIC ACID BIOSYNTHESIS GLYCOSYLTRANSFERASE TUAH-RELATED"/>
    <property type="match status" value="1"/>
</dbReference>
<accession>A0ABU2YMJ8</accession>
<name>A0ABU2YMJ8_9FLAO</name>
<evidence type="ECO:0000313" key="5">
    <source>
        <dbReference type="EMBL" id="MDT0559386.1"/>
    </source>
</evidence>